<evidence type="ECO:0000256" key="2">
    <source>
        <dbReference type="ARBA" id="ARBA00023125"/>
    </source>
</evidence>
<organism evidence="5 6">
    <name type="scientific">Sphingobium indicum (strain DSM 16413 / CCM 7287 / MTCC 6362 / UT26 / NBRC 101211 / UT26S)</name>
    <name type="common">Sphingobium japonicum</name>
    <dbReference type="NCBI Taxonomy" id="452662"/>
    <lineage>
        <taxon>Bacteria</taxon>
        <taxon>Pseudomonadati</taxon>
        <taxon>Pseudomonadota</taxon>
        <taxon>Alphaproteobacteria</taxon>
        <taxon>Sphingomonadales</taxon>
        <taxon>Sphingomonadaceae</taxon>
        <taxon>Sphingobium</taxon>
    </lineage>
</organism>
<dbReference type="EMBL" id="AP010803">
    <property type="protein sequence ID" value="BAI96800.1"/>
    <property type="molecule type" value="Genomic_DNA"/>
</dbReference>
<dbReference type="InterPro" id="IPR018060">
    <property type="entry name" value="HTH_AraC"/>
</dbReference>
<dbReference type="Gene3D" id="1.10.10.60">
    <property type="entry name" value="Homeodomain-like"/>
    <property type="match status" value="2"/>
</dbReference>
<sequence length="126" mass="14697">MLHLFRRIERQGNNDAPAGLDHQTMLRITEHIEANLGEAIHFDELALDAEMSRCRFFSAFRQSMGVTPHRYVTQRRVQLAACLIRSTDQELSQIALESGFSSQSHLTSTFRRMLGMTPYQYRMRRH</sequence>
<dbReference type="PROSITE" id="PS00041">
    <property type="entry name" value="HTH_ARAC_FAMILY_1"/>
    <property type="match status" value="1"/>
</dbReference>
<dbReference type="PANTHER" id="PTHR46796">
    <property type="entry name" value="HTH-TYPE TRANSCRIPTIONAL ACTIVATOR RHAS-RELATED"/>
    <property type="match status" value="1"/>
</dbReference>
<keyword evidence="6" id="KW-1185">Reference proteome</keyword>
<evidence type="ECO:0000256" key="1">
    <source>
        <dbReference type="ARBA" id="ARBA00023015"/>
    </source>
</evidence>
<dbReference type="InterPro" id="IPR050204">
    <property type="entry name" value="AraC_XylS_family_regulators"/>
</dbReference>
<reference evidence="5 6" key="1">
    <citation type="journal article" date="2010" name="J. Bacteriol.">
        <title>Complete genome sequence of the representative gamma-hexachlorocyclohexane-degrading bacterium Sphingobium japonicum UT26.</title>
        <authorList>
            <person name="Nagata Y."/>
            <person name="Ohtsubo Y."/>
            <person name="Endo R."/>
            <person name="Ichikawa N."/>
            <person name="Ankai A."/>
            <person name="Oguchi A."/>
            <person name="Fukui S."/>
            <person name="Fujita N."/>
            <person name="Tsuda M."/>
        </authorList>
    </citation>
    <scope>NUCLEOTIDE SEQUENCE [LARGE SCALE GENOMIC DNA]</scope>
    <source>
        <strain evidence="6">DSM 16413 / CCM 7287 / MTCC 6362 / UT26 / NBRC 101211 / UT26S</strain>
    </source>
</reference>
<dbReference type="PROSITE" id="PS01124">
    <property type="entry name" value="HTH_ARAC_FAMILY_2"/>
    <property type="match status" value="1"/>
</dbReference>
<keyword evidence="1" id="KW-0805">Transcription regulation</keyword>
<dbReference type="SUPFAM" id="SSF46689">
    <property type="entry name" value="Homeodomain-like"/>
    <property type="match status" value="2"/>
</dbReference>
<dbReference type="SMART" id="SM00342">
    <property type="entry name" value="HTH_ARAC"/>
    <property type="match status" value="1"/>
</dbReference>
<proteinExistence type="predicted"/>
<dbReference type="AlphaFoldDB" id="D4Z2G8"/>
<keyword evidence="2" id="KW-0238">DNA-binding</keyword>
<evidence type="ECO:0000313" key="5">
    <source>
        <dbReference type="EMBL" id="BAI96800.1"/>
    </source>
</evidence>
<dbReference type="InterPro" id="IPR020449">
    <property type="entry name" value="Tscrpt_reg_AraC-type_HTH"/>
</dbReference>
<keyword evidence="3" id="KW-0804">Transcription</keyword>
<name>D4Z2G8_SPHIU</name>
<accession>D4Z2G8</accession>
<dbReference type="HOGENOM" id="CLU_000445_81_14_5"/>
<dbReference type="PRINTS" id="PR00032">
    <property type="entry name" value="HTHARAC"/>
</dbReference>
<dbReference type="Proteomes" id="UP000007753">
    <property type="component" value="Chromosome 1"/>
</dbReference>
<dbReference type="Pfam" id="PF12833">
    <property type="entry name" value="HTH_18"/>
    <property type="match status" value="1"/>
</dbReference>
<dbReference type="eggNOG" id="COG4977">
    <property type="taxonomic scope" value="Bacteria"/>
</dbReference>
<dbReference type="KEGG" id="sjp:SJA_C1-19660"/>
<dbReference type="GO" id="GO:0043565">
    <property type="term" value="F:sequence-specific DNA binding"/>
    <property type="evidence" value="ECO:0007669"/>
    <property type="project" value="InterPro"/>
</dbReference>
<gene>
    <name evidence="5" type="ordered locus">SJA_C1-19660</name>
</gene>
<protein>
    <submittedName>
        <fullName evidence="5">AraC-family transcriptional regulator</fullName>
    </submittedName>
</protein>
<feature type="domain" description="HTH araC/xylS-type" evidence="4">
    <location>
        <begin position="26"/>
        <end position="124"/>
    </location>
</feature>
<evidence type="ECO:0000313" key="6">
    <source>
        <dbReference type="Proteomes" id="UP000007753"/>
    </source>
</evidence>
<evidence type="ECO:0000256" key="3">
    <source>
        <dbReference type="ARBA" id="ARBA00023163"/>
    </source>
</evidence>
<dbReference type="STRING" id="452662.SJA_C1-19660"/>
<dbReference type="InterPro" id="IPR018062">
    <property type="entry name" value="HTH_AraC-typ_CS"/>
</dbReference>
<dbReference type="GO" id="GO:0003700">
    <property type="term" value="F:DNA-binding transcription factor activity"/>
    <property type="evidence" value="ECO:0007669"/>
    <property type="project" value="InterPro"/>
</dbReference>
<dbReference type="InterPro" id="IPR009057">
    <property type="entry name" value="Homeodomain-like_sf"/>
</dbReference>
<evidence type="ECO:0000259" key="4">
    <source>
        <dbReference type="PROSITE" id="PS01124"/>
    </source>
</evidence>